<organism evidence="8">
    <name type="scientific">Camponotus floridanus</name>
    <name type="common">Florida carpenter ant</name>
    <dbReference type="NCBI Taxonomy" id="104421"/>
    <lineage>
        <taxon>Eukaryota</taxon>
        <taxon>Metazoa</taxon>
        <taxon>Ecdysozoa</taxon>
        <taxon>Arthropoda</taxon>
        <taxon>Hexapoda</taxon>
        <taxon>Insecta</taxon>
        <taxon>Pterygota</taxon>
        <taxon>Neoptera</taxon>
        <taxon>Endopterygota</taxon>
        <taxon>Hymenoptera</taxon>
        <taxon>Apocrita</taxon>
        <taxon>Aculeata</taxon>
        <taxon>Formicoidea</taxon>
        <taxon>Formicidae</taxon>
        <taxon>Formicinae</taxon>
        <taxon>Camponotus</taxon>
    </lineage>
</organism>
<evidence type="ECO:0000256" key="2">
    <source>
        <dbReference type="ARBA" id="ARBA00009986"/>
    </source>
</evidence>
<accession>E1ZXZ8</accession>
<dbReference type="CDD" id="cd07103">
    <property type="entry name" value="ALDH_F5_SSADH_GabD"/>
    <property type="match status" value="1"/>
</dbReference>
<dbReference type="Gene3D" id="3.40.309.10">
    <property type="entry name" value="Aldehyde Dehydrogenase, Chain A, domain 2"/>
    <property type="match status" value="1"/>
</dbReference>
<dbReference type="STRING" id="104421.E1ZXZ8"/>
<feature type="domain" description="Aldehyde dehydrogenase" evidence="6">
    <location>
        <begin position="14"/>
        <end position="478"/>
    </location>
</feature>
<dbReference type="PANTHER" id="PTHR43353">
    <property type="entry name" value="SUCCINATE-SEMIALDEHYDE DEHYDROGENASE, MITOCHONDRIAL"/>
    <property type="match status" value="1"/>
</dbReference>
<dbReference type="InterPro" id="IPR050740">
    <property type="entry name" value="Aldehyde_DH_Superfamily"/>
</dbReference>
<comment type="similarity">
    <text evidence="2 5">Belongs to the aldehyde dehydrogenase family.</text>
</comment>
<dbReference type="InParanoid" id="E1ZXZ8"/>
<gene>
    <name evidence="7" type="ORF">EAG_11877</name>
</gene>
<comment type="pathway">
    <text evidence="1">Amino-acid degradation; 4-aminobutanoate degradation.</text>
</comment>
<feature type="active site" evidence="4">
    <location>
        <position position="253"/>
    </location>
</feature>
<evidence type="ECO:0000256" key="1">
    <source>
        <dbReference type="ARBA" id="ARBA00005176"/>
    </source>
</evidence>
<dbReference type="EMBL" id="GL435158">
    <property type="protein sequence ID" value="EFN73938.1"/>
    <property type="molecule type" value="Genomic_DNA"/>
</dbReference>
<proteinExistence type="inferred from homology"/>
<dbReference type="Gene3D" id="3.40.605.10">
    <property type="entry name" value="Aldehyde Dehydrogenase, Chain A, domain 1"/>
    <property type="match status" value="1"/>
</dbReference>
<reference evidence="7 8" key="1">
    <citation type="journal article" date="2010" name="Science">
        <title>Genomic comparison of the ants Camponotus floridanus and Harpegnathos saltator.</title>
        <authorList>
            <person name="Bonasio R."/>
            <person name="Zhang G."/>
            <person name="Ye C."/>
            <person name="Mutti N.S."/>
            <person name="Fang X."/>
            <person name="Qin N."/>
            <person name="Donahue G."/>
            <person name="Yang P."/>
            <person name="Li Q."/>
            <person name="Li C."/>
            <person name="Zhang P."/>
            <person name="Huang Z."/>
            <person name="Berger S.L."/>
            <person name="Reinberg D."/>
            <person name="Wang J."/>
            <person name="Liebig J."/>
        </authorList>
    </citation>
    <scope>NUCLEOTIDE SEQUENCE [LARGE SCALE GENOMIC DNA]</scope>
    <source>
        <strain evidence="8">C129</strain>
    </source>
</reference>
<dbReference type="InterPro" id="IPR016163">
    <property type="entry name" value="Ald_DH_C"/>
</dbReference>
<evidence type="ECO:0000313" key="8">
    <source>
        <dbReference type="Proteomes" id="UP000000311"/>
    </source>
</evidence>
<evidence type="ECO:0000259" key="6">
    <source>
        <dbReference type="Pfam" id="PF00171"/>
    </source>
</evidence>
<keyword evidence="8" id="KW-1185">Reference proteome</keyword>
<evidence type="ECO:0000256" key="5">
    <source>
        <dbReference type="RuleBase" id="RU003345"/>
    </source>
</evidence>
<name>E1ZXZ8_CAMFO</name>
<sequence length="485" mass="52566">MHLLRNSAYVNGNWISAASKQTFPVCNPVDNAVITRVPDMNTADTQAAIDAAAKAFESFSKTTAKERSDLLRNWYNLMVKHSEDLACILTKENGKSLAESRSEIKYGSAFVEWFSEEARRIDGQILQAPFPNRELFLFKQPVGVAALITPWNFPHAMITRKAAAALAAGCTCVVKPSEDTPLSALALADLAEQAGFPAGILNVLTTSVTNSPAVGLELCENPKVRVLSFTGSTAVGKILYKQCASTMKRLSLELGGNAPFIVFRTANVDVAVNSAMASKFRNTGQTCVSANRFFVEDDVFDEFVEKFVQRIDQEIKMGDGSKEGVTHGPLIKKSQLDMVNGLVKDAVQKGAKVHCGGGPLPGLGPLFYAPTLLTGVTRDMEVYNREIFGPIAVINKFCNEEDVLRQANDTPVGLAGYFFSQDISQIFRVARKLEVGMVGVNEGLISCAEAAFGGVKESGLGREGSRHGVEDYVDIKYVCIGNLKR</sequence>
<dbReference type="SUPFAM" id="SSF53720">
    <property type="entry name" value="ALDH-like"/>
    <property type="match status" value="1"/>
</dbReference>
<dbReference type="GO" id="GO:0005739">
    <property type="term" value="C:mitochondrion"/>
    <property type="evidence" value="ECO:0007669"/>
    <property type="project" value="TreeGrafter"/>
</dbReference>
<dbReference type="InterPro" id="IPR016162">
    <property type="entry name" value="Ald_DH_N"/>
</dbReference>
<keyword evidence="3 5" id="KW-0560">Oxidoreductase</keyword>
<dbReference type="PANTHER" id="PTHR43353:SF5">
    <property type="entry name" value="SUCCINATE-SEMIALDEHYDE DEHYDROGENASE, MITOCHONDRIAL"/>
    <property type="match status" value="1"/>
</dbReference>
<dbReference type="FunCoup" id="E1ZXZ8">
    <property type="interactions" value="853"/>
</dbReference>
<dbReference type="Proteomes" id="UP000000311">
    <property type="component" value="Unassembled WGS sequence"/>
</dbReference>
<dbReference type="FunFam" id="3.40.309.10:FF:000004">
    <property type="entry name" value="Succinate-semialdehyde dehydrogenase I"/>
    <property type="match status" value="1"/>
</dbReference>
<dbReference type="OrthoDB" id="310895at2759"/>
<dbReference type="OMA" id="IGELFCK"/>
<dbReference type="AlphaFoldDB" id="E1ZXZ8"/>
<dbReference type="GO" id="GO:0004777">
    <property type="term" value="F:succinate-semialdehyde dehydrogenase (NAD+) activity"/>
    <property type="evidence" value="ECO:0007669"/>
    <property type="project" value="TreeGrafter"/>
</dbReference>
<evidence type="ECO:0000256" key="4">
    <source>
        <dbReference type="PROSITE-ProRule" id="PRU10007"/>
    </source>
</evidence>
<dbReference type="PROSITE" id="PS00687">
    <property type="entry name" value="ALDEHYDE_DEHYDR_GLU"/>
    <property type="match status" value="1"/>
</dbReference>
<protein>
    <submittedName>
        <fullName evidence="7">Succinate-semialdehyde dehydrogenase, mitochondrial</fullName>
    </submittedName>
</protein>
<dbReference type="GO" id="GO:0009450">
    <property type="term" value="P:gamma-aminobutyric acid catabolic process"/>
    <property type="evidence" value="ECO:0007669"/>
    <property type="project" value="TreeGrafter"/>
</dbReference>
<evidence type="ECO:0000256" key="3">
    <source>
        <dbReference type="ARBA" id="ARBA00023002"/>
    </source>
</evidence>
<dbReference type="InterPro" id="IPR029510">
    <property type="entry name" value="Ald_DH_CS_GLU"/>
</dbReference>
<dbReference type="Pfam" id="PF00171">
    <property type="entry name" value="Aldedh"/>
    <property type="match status" value="1"/>
</dbReference>
<dbReference type="FunFam" id="3.40.605.10:FF:000005">
    <property type="entry name" value="Succinate-semialdehyde dehydrogenase I"/>
    <property type="match status" value="1"/>
</dbReference>
<dbReference type="InterPro" id="IPR015590">
    <property type="entry name" value="Aldehyde_DH_dom"/>
</dbReference>
<dbReference type="InterPro" id="IPR016161">
    <property type="entry name" value="Ald_DH/histidinol_DH"/>
</dbReference>
<evidence type="ECO:0000313" key="7">
    <source>
        <dbReference type="EMBL" id="EFN73938.1"/>
    </source>
</evidence>